<keyword evidence="2" id="KW-1185">Reference proteome</keyword>
<organism evidence="2">
    <name type="scientific">Selaginella moellendorffii</name>
    <name type="common">Spikemoss</name>
    <dbReference type="NCBI Taxonomy" id="88036"/>
    <lineage>
        <taxon>Eukaryota</taxon>
        <taxon>Viridiplantae</taxon>
        <taxon>Streptophyta</taxon>
        <taxon>Embryophyta</taxon>
        <taxon>Tracheophyta</taxon>
        <taxon>Lycopodiopsida</taxon>
        <taxon>Selaginellales</taxon>
        <taxon>Selaginellaceae</taxon>
        <taxon>Selaginella</taxon>
    </lineage>
</organism>
<sequence>MKQLVGRERELRDLLGYVERRIDKIVLLQGPELSGKTALLRELRAVMASKYGRTIPVYHLDLTCFRMTDVLEWIQGNDNFLMEESKDLTILEVIEEILASEHQLQPVFIIDQAERIPEIFPQPRALIEVLAKIARERRGVVILASLDDSLREDWQDQVLPFHLGYFSEKAARAFLRKRRAAEDRRSWWQRWWSRRDLVSDEEWREIYPICGGCPRLLGFCVSPYPNLSAIVGSVVGGVHTGLEGRDGEWEGDKYRRVAELLVENGGSVEWSVVLDKVFGKDVSEGSSQLRAMASRNMINVEYLPESKTKVVMAGSPAYLYAMRLVLEGRDEPDV</sequence>
<dbReference type="InterPro" id="IPR027417">
    <property type="entry name" value="P-loop_NTPase"/>
</dbReference>
<dbReference type="Gene3D" id="3.40.50.300">
    <property type="entry name" value="P-loop containing nucleotide triphosphate hydrolases"/>
    <property type="match status" value="1"/>
</dbReference>
<name>D8SS54_SELML</name>
<dbReference type="SUPFAM" id="SSF52540">
    <property type="entry name" value="P-loop containing nucleoside triphosphate hydrolases"/>
    <property type="match status" value="1"/>
</dbReference>
<dbReference type="InterPro" id="IPR051667">
    <property type="entry name" value="Archaeal_ATPase_domain"/>
</dbReference>
<evidence type="ECO:0000313" key="2">
    <source>
        <dbReference type="Proteomes" id="UP000001514"/>
    </source>
</evidence>
<accession>D8SS54</accession>
<dbReference type="CDD" id="cd00009">
    <property type="entry name" value="AAA"/>
    <property type="match status" value="1"/>
</dbReference>
<evidence type="ECO:0000313" key="1">
    <source>
        <dbReference type="EMBL" id="EFJ12680.1"/>
    </source>
</evidence>
<proteinExistence type="predicted"/>
<dbReference type="KEGG" id="smo:SELMODRAFT_425142"/>
<dbReference type="EMBL" id="GL377637">
    <property type="protein sequence ID" value="EFJ12680.1"/>
    <property type="molecule type" value="Genomic_DNA"/>
</dbReference>
<dbReference type="PANTHER" id="PTHR37096">
    <property type="entry name" value="YALI0E33429P"/>
    <property type="match status" value="1"/>
</dbReference>
<dbReference type="InParanoid" id="D8SS54"/>
<reference evidence="1 2" key="1">
    <citation type="journal article" date="2011" name="Science">
        <title>The Selaginella genome identifies genetic changes associated with the evolution of vascular plants.</title>
        <authorList>
            <person name="Banks J.A."/>
            <person name="Nishiyama T."/>
            <person name="Hasebe M."/>
            <person name="Bowman J.L."/>
            <person name="Gribskov M."/>
            <person name="dePamphilis C."/>
            <person name="Albert V.A."/>
            <person name="Aono N."/>
            <person name="Aoyama T."/>
            <person name="Ambrose B.A."/>
            <person name="Ashton N.W."/>
            <person name="Axtell M.J."/>
            <person name="Barker E."/>
            <person name="Barker M.S."/>
            <person name="Bennetzen J.L."/>
            <person name="Bonawitz N.D."/>
            <person name="Chapple C."/>
            <person name="Cheng C."/>
            <person name="Correa L.G."/>
            <person name="Dacre M."/>
            <person name="DeBarry J."/>
            <person name="Dreyer I."/>
            <person name="Elias M."/>
            <person name="Engstrom E.M."/>
            <person name="Estelle M."/>
            <person name="Feng L."/>
            <person name="Finet C."/>
            <person name="Floyd S.K."/>
            <person name="Frommer W.B."/>
            <person name="Fujita T."/>
            <person name="Gramzow L."/>
            <person name="Gutensohn M."/>
            <person name="Harholt J."/>
            <person name="Hattori M."/>
            <person name="Heyl A."/>
            <person name="Hirai T."/>
            <person name="Hiwatashi Y."/>
            <person name="Ishikawa M."/>
            <person name="Iwata M."/>
            <person name="Karol K.G."/>
            <person name="Koehler B."/>
            <person name="Kolukisaoglu U."/>
            <person name="Kubo M."/>
            <person name="Kurata T."/>
            <person name="Lalonde S."/>
            <person name="Li K."/>
            <person name="Li Y."/>
            <person name="Litt A."/>
            <person name="Lyons E."/>
            <person name="Manning G."/>
            <person name="Maruyama T."/>
            <person name="Michael T.P."/>
            <person name="Mikami K."/>
            <person name="Miyazaki S."/>
            <person name="Morinaga S."/>
            <person name="Murata T."/>
            <person name="Mueller-Roeber B."/>
            <person name="Nelson D.R."/>
            <person name="Obara M."/>
            <person name="Oguri Y."/>
            <person name="Olmstead R.G."/>
            <person name="Onodera N."/>
            <person name="Petersen B.L."/>
            <person name="Pils B."/>
            <person name="Prigge M."/>
            <person name="Rensing S.A."/>
            <person name="Riano-Pachon D.M."/>
            <person name="Roberts A.W."/>
            <person name="Sato Y."/>
            <person name="Scheller H.V."/>
            <person name="Schulz B."/>
            <person name="Schulz C."/>
            <person name="Shakirov E.V."/>
            <person name="Shibagaki N."/>
            <person name="Shinohara N."/>
            <person name="Shippen D.E."/>
            <person name="Soerensen I."/>
            <person name="Sotooka R."/>
            <person name="Sugimoto N."/>
            <person name="Sugita M."/>
            <person name="Sumikawa N."/>
            <person name="Tanurdzic M."/>
            <person name="Theissen G."/>
            <person name="Ulvskov P."/>
            <person name="Wakazuki S."/>
            <person name="Weng J.K."/>
            <person name="Willats W.W."/>
            <person name="Wipf D."/>
            <person name="Wolf P.G."/>
            <person name="Yang L."/>
            <person name="Zimmer A.D."/>
            <person name="Zhu Q."/>
            <person name="Mitros T."/>
            <person name="Hellsten U."/>
            <person name="Loque D."/>
            <person name="Otillar R."/>
            <person name="Salamov A."/>
            <person name="Schmutz J."/>
            <person name="Shapiro H."/>
            <person name="Lindquist E."/>
            <person name="Lucas S."/>
            <person name="Rokhsar D."/>
            <person name="Grigoriev I.V."/>
        </authorList>
    </citation>
    <scope>NUCLEOTIDE SEQUENCE [LARGE SCALE GENOMIC DNA]</scope>
</reference>
<dbReference type="Proteomes" id="UP000001514">
    <property type="component" value="Unassembled WGS sequence"/>
</dbReference>
<protein>
    <submittedName>
        <fullName evidence="1">Uncharacterized protein</fullName>
    </submittedName>
</protein>
<dbReference type="AlphaFoldDB" id="D8SS54"/>
<gene>
    <name evidence="1" type="ORF">SELMODRAFT_425142</name>
</gene>
<dbReference type="PANTHER" id="PTHR37096:SF1">
    <property type="entry name" value="AAA+ ATPASE DOMAIN-CONTAINING PROTEIN"/>
    <property type="match status" value="1"/>
</dbReference>
<dbReference type="HOGENOM" id="CLU_832615_0_0_1"/>
<dbReference type="Gramene" id="EFJ12680">
    <property type="protein sequence ID" value="EFJ12680"/>
    <property type="gene ID" value="SELMODRAFT_425142"/>
</dbReference>